<dbReference type="GeneID" id="94433708"/>
<feature type="compositionally biased region" description="Basic and acidic residues" evidence="1">
    <location>
        <begin position="75"/>
        <end position="90"/>
    </location>
</feature>
<dbReference type="Proteomes" id="UP000221165">
    <property type="component" value="Unassembled WGS sequence"/>
</dbReference>
<evidence type="ECO:0000313" key="2">
    <source>
        <dbReference type="EMBL" id="PHJ15795.1"/>
    </source>
</evidence>
<organism evidence="2 3">
    <name type="scientific">Cystoisospora suis</name>
    <dbReference type="NCBI Taxonomy" id="483139"/>
    <lineage>
        <taxon>Eukaryota</taxon>
        <taxon>Sar</taxon>
        <taxon>Alveolata</taxon>
        <taxon>Apicomplexa</taxon>
        <taxon>Conoidasida</taxon>
        <taxon>Coccidia</taxon>
        <taxon>Eucoccidiorida</taxon>
        <taxon>Eimeriorina</taxon>
        <taxon>Sarcocystidae</taxon>
        <taxon>Cystoisospora</taxon>
    </lineage>
</organism>
<gene>
    <name evidence="2" type="ORF">CSUI_010393</name>
</gene>
<dbReference type="EMBL" id="MIGC01007310">
    <property type="protein sequence ID" value="PHJ15795.1"/>
    <property type="molecule type" value="Genomic_DNA"/>
</dbReference>
<proteinExistence type="predicted"/>
<feature type="compositionally biased region" description="Acidic residues" evidence="1">
    <location>
        <begin position="33"/>
        <end position="51"/>
    </location>
</feature>
<dbReference type="RefSeq" id="XP_067917527.1">
    <property type="nucleotide sequence ID" value="XM_068070497.1"/>
</dbReference>
<keyword evidence="3" id="KW-1185">Reference proteome</keyword>
<dbReference type="VEuPathDB" id="ToxoDB:CSUI_010393"/>
<accession>A0A2C6KH32</accession>
<feature type="region of interest" description="Disordered" evidence="1">
    <location>
        <begin position="1"/>
        <end position="102"/>
    </location>
</feature>
<dbReference type="AlphaFoldDB" id="A0A2C6KH32"/>
<reference evidence="2 3" key="1">
    <citation type="journal article" date="2017" name="Int. J. Parasitol.">
        <title>The genome of the protozoan parasite Cystoisospora suis and a reverse vaccinology approach to identify vaccine candidates.</title>
        <authorList>
            <person name="Palmieri N."/>
            <person name="Shrestha A."/>
            <person name="Ruttkowski B."/>
            <person name="Beck T."/>
            <person name="Vogl C."/>
            <person name="Tomley F."/>
            <person name="Blake D.P."/>
            <person name="Joachim A."/>
        </authorList>
    </citation>
    <scope>NUCLEOTIDE SEQUENCE [LARGE SCALE GENOMIC DNA]</scope>
    <source>
        <strain evidence="2 3">Wien I</strain>
    </source>
</reference>
<comment type="caution">
    <text evidence="2">The sequence shown here is derived from an EMBL/GenBank/DDBJ whole genome shotgun (WGS) entry which is preliminary data.</text>
</comment>
<evidence type="ECO:0000256" key="1">
    <source>
        <dbReference type="SAM" id="MobiDB-lite"/>
    </source>
</evidence>
<evidence type="ECO:0000313" key="3">
    <source>
        <dbReference type="Proteomes" id="UP000221165"/>
    </source>
</evidence>
<feature type="compositionally biased region" description="Polar residues" evidence="1">
    <location>
        <begin position="11"/>
        <end position="21"/>
    </location>
</feature>
<name>A0A2C6KH32_9APIC</name>
<sequence>MSSRRDRGTRKSVSYRSSLLSTGRRRRSGRGGDEEEEDEDDDYDDDEDDEERFYRKRDRHQRCGQGEGDEEKGEEDLRAGDERRTMKEGGRSASGTAPPLAEQAAGDRLNFLSRLPFTVGIQKDTQGAKALIKQRVVQVANYETATLGFAVLTYFLDSNVAPGTADTTMSLL</sequence>
<protein>
    <submittedName>
        <fullName evidence="2">Amine-terminal region of a tm vesicle-mediated sorter</fullName>
    </submittedName>
</protein>